<sequence>MRPRTAFTALTSAVVMASATLLTLAPAASAHQEGPTPQEFVDRGGVVKICTRGTLFDGMVNLGCRAPHSLTPATTWHDLRQEEDAVAPMLCKPSLANEAFESTEVAALGAGAAFQCTPVPQAWGP</sequence>
<dbReference type="Proteomes" id="UP000830115">
    <property type="component" value="Chromosome"/>
</dbReference>
<dbReference type="EMBL" id="CP086322">
    <property type="protein sequence ID" value="UQA90907.1"/>
    <property type="molecule type" value="Genomic_DNA"/>
</dbReference>
<protein>
    <recommendedName>
        <fullName evidence="4">Secreted protein</fullName>
    </recommendedName>
</protein>
<dbReference type="RefSeq" id="WP_248861674.1">
    <property type="nucleotide sequence ID" value="NZ_CP086322.1"/>
</dbReference>
<keyword evidence="3" id="KW-1185">Reference proteome</keyword>
<feature type="chain" id="PRO_5047075850" description="Secreted protein" evidence="1">
    <location>
        <begin position="31"/>
        <end position="125"/>
    </location>
</feature>
<name>A0ABY4M0B8_9ACTN</name>
<reference evidence="2" key="1">
    <citation type="submission" date="2021-10" db="EMBL/GenBank/DDBJ databases">
        <title>Streptomyces nigrumlapis sp.nov.,an antimicrobial producing actinobacterium isolated from Black Gobi rocks.</title>
        <authorList>
            <person name="Wen Y."/>
            <person name="Zhang W."/>
            <person name="Liu X.G."/>
        </authorList>
    </citation>
    <scope>NUCLEOTIDE SEQUENCE</scope>
    <source>
        <strain evidence="2">ST13-2-2</strain>
    </source>
</reference>
<keyword evidence="1" id="KW-0732">Signal</keyword>
<evidence type="ECO:0000313" key="3">
    <source>
        <dbReference type="Proteomes" id="UP000830115"/>
    </source>
</evidence>
<proteinExistence type="predicted"/>
<organism evidence="2 3">
    <name type="scientific">Streptomyces halobius</name>
    <dbReference type="NCBI Taxonomy" id="2879846"/>
    <lineage>
        <taxon>Bacteria</taxon>
        <taxon>Bacillati</taxon>
        <taxon>Actinomycetota</taxon>
        <taxon>Actinomycetes</taxon>
        <taxon>Kitasatosporales</taxon>
        <taxon>Streptomycetaceae</taxon>
        <taxon>Streptomyces</taxon>
    </lineage>
</organism>
<evidence type="ECO:0008006" key="4">
    <source>
        <dbReference type="Google" id="ProtNLM"/>
    </source>
</evidence>
<gene>
    <name evidence="2" type="ORF">K9S39_02550</name>
</gene>
<accession>A0ABY4M0B8</accession>
<evidence type="ECO:0000313" key="2">
    <source>
        <dbReference type="EMBL" id="UQA90907.1"/>
    </source>
</evidence>
<feature type="signal peptide" evidence="1">
    <location>
        <begin position="1"/>
        <end position="30"/>
    </location>
</feature>
<evidence type="ECO:0000256" key="1">
    <source>
        <dbReference type="SAM" id="SignalP"/>
    </source>
</evidence>